<evidence type="ECO:0000256" key="2">
    <source>
        <dbReference type="ARBA" id="ARBA00006100"/>
    </source>
</evidence>
<dbReference type="SFLD" id="SFLDF00562">
    <property type="entry name" value="HemN-like__clustered_with_heat"/>
    <property type="match status" value="1"/>
</dbReference>
<dbReference type="Pfam" id="PF04055">
    <property type="entry name" value="Radical_SAM"/>
    <property type="match status" value="1"/>
</dbReference>
<keyword evidence="10" id="KW-0963">Cytoplasm</keyword>
<dbReference type="SFLD" id="SFLDS00029">
    <property type="entry name" value="Radical_SAM"/>
    <property type="match status" value="1"/>
</dbReference>
<evidence type="ECO:0000256" key="9">
    <source>
        <dbReference type="ARBA" id="ARBA00023186"/>
    </source>
</evidence>
<dbReference type="InterPro" id="IPR006638">
    <property type="entry name" value="Elp3/MiaA/NifB-like_rSAM"/>
</dbReference>
<dbReference type="Pfam" id="PF06969">
    <property type="entry name" value="HemN_C"/>
    <property type="match status" value="1"/>
</dbReference>
<evidence type="ECO:0000256" key="3">
    <source>
        <dbReference type="ARBA" id="ARBA00017228"/>
    </source>
</evidence>
<keyword evidence="8 10" id="KW-0411">Iron-sulfur</keyword>
<organism evidence="12 13">
    <name type="scientific">Biformimicrobium ophioploci</name>
    <dbReference type="NCBI Taxonomy" id="3036711"/>
    <lineage>
        <taxon>Bacteria</taxon>
        <taxon>Pseudomonadati</taxon>
        <taxon>Pseudomonadota</taxon>
        <taxon>Gammaproteobacteria</taxon>
        <taxon>Cellvibrionales</taxon>
        <taxon>Microbulbiferaceae</taxon>
        <taxon>Biformimicrobium</taxon>
    </lineage>
</organism>
<dbReference type="NCBIfam" id="TIGR00539">
    <property type="entry name" value="hemN_rel"/>
    <property type="match status" value="1"/>
</dbReference>
<dbReference type="InterPro" id="IPR007197">
    <property type="entry name" value="rSAM"/>
</dbReference>
<dbReference type="SFLD" id="SFLDF00288">
    <property type="entry name" value="HemN-like__clustered_with_nucl"/>
    <property type="match status" value="1"/>
</dbReference>
<dbReference type="InterPro" id="IPR004559">
    <property type="entry name" value="HemW-like"/>
</dbReference>
<dbReference type="PROSITE" id="PS51918">
    <property type="entry name" value="RADICAL_SAM"/>
    <property type="match status" value="1"/>
</dbReference>
<dbReference type="PANTHER" id="PTHR13932">
    <property type="entry name" value="COPROPORPHYRINIGEN III OXIDASE"/>
    <property type="match status" value="1"/>
</dbReference>
<dbReference type="RefSeq" id="WP_285762449.1">
    <property type="nucleotide sequence ID" value="NZ_BSYJ01000001.1"/>
</dbReference>
<comment type="subcellular location">
    <subcellularLocation>
        <location evidence="10">Cytoplasm</location>
    </subcellularLocation>
</comment>
<keyword evidence="6 10" id="KW-0479">Metal-binding</keyword>
<evidence type="ECO:0000256" key="10">
    <source>
        <dbReference type="RuleBase" id="RU364116"/>
    </source>
</evidence>
<keyword evidence="5 10" id="KW-0949">S-adenosyl-L-methionine</keyword>
<dbReference type="SMART" id="SM00729">
    <property type="entry name" value="Elp3"/>
    <property type="match status" value="1"/>
</dbReference>
<keyword evidence="9 10" id="KW-0143">Chaperone</keyword>
<dbReference type="SUPFAM" id="SSF102114">
    <property type="entry name" value="Radical SAM enzymes"/>
    <property type="match status" value="1"/>
</dbReference>
<name>A0ABQ6LV53_9GAMM</name>
<proteinExistence type="inferred from homology"/>
<dbReference type="InterPro" id="IPR010723">
    <property type="entry name" value="HemN_C"/>
</dbReference>
<dbReference type="InterPro" id="IPR034505">
    <property type="entry name" value="Coproporphyrinogen-III_oxidase"/>
</dbReference>
<comment type="function">
    <text evidence="10">Probably acts as a heme chaperone, transferring heme to an unknown acceptor. Binds one molecule of heme per monomer, possibly covalently. Binds 1 [4Fe-4S] cluster. The cluster is coordinated with 3 cysteines and an exchangeable S-adenosyl-L-methionine.</text>
</comment>
<dbReference type="SFLD" id="SFLDG01065">
    <property type="entry name" value="anaerobic_coproporphyrinogen-I"/>
    <property type="match status" value="1"/>
</dbReference>
<sequence>MTHLELPPLGLYIHLPWCVRKCPYCDFNSHGVGDHSIPEQDYVEQLAADMQSQAGWAQGRHLQTIFFGGGTPSLFSAAAIAQILQTAERTFGFAADIEITLEANPGTFEQEKFSGYRAAGVNRLSIGVQSFDPLQLSNLGRIHSSDEARVAVGVAREAGFDNINLDLMHALPGQSTVDALRDLDTAIALGVPHISWYQLTIEPNTEFYRHPPKVPADERVIEMQATGRARLAEAGYPRYEISAYAQPGQRARHNINYWSFGDYIGVGAGAHGKITLPDGNRVGRTQRTRHPRHYLSASMHLPELKLVSEKERPLEFLMNALRLVDGVPAKLFPSATGLPLSALEPQWRQLQAQGLAVAGSERLAATPEGFDFVDEMLTRYL</sequence>
<dbReference type="CDD" id="cd01335">
    <property type="entry name" value="Radical_SAM"/>
    <property type="match status" value="1"/>
</dbReference>
<comment type="similarity">
    <text evidence="2">Belongs to the anaerobic coproporphyrinogen-III oxidase family. HemW subfamily.</text>
</comment>
<evidence type="ECO:0000256" key="5">
    <source>
        <dbReference type="ARBA" id="ARBA00022691"/>
    </source>
</evidence>
<comment type="caution">
    <text evidence="12">The sequence shown here is derived from an EMBL/GenBank/DDBJ whole genome shotgun (WGS) entry which is preliminary data.</text>
</comment>
<evidence type="ECO:0000256" key="6">
    <source>
        <dbReference type="ARBA" id="ARBA00022723"/>
    </source>
</evidence>
<gene>
    <name evidence="12" type="primary">hemW</name>
    <name evidence="12" type="ORF">MNKW57_02470</name>
</gene>
<feature type="domain" description="Radical SAM core" evidence="11">
    <location>
        <begin position="3"/>
        <end position="237"/>
    </location>
</feature>
<evidence type="ECO:0000259" key="11">
    <source>
        <dbReference type="PROSITE" id="PS51918"/>
    </source>
</evidence>
<evidence type="ECO:0000256" key="7">
    <source>
        <dbReference type="ARBA" id="ARBA00023004"/>
    </source>
</evidence>
<evidence type="ECO:0000313" key="12">
    <source>
        <dbReference type="EMBL" id="GMG85926.1"/>
    </source>
</evidence>
<evidence type="ECO:0000256" key="1">
    <source>
        <dbReference type="ARBA" id="ARBA00001966"/>
    </source>
</evidence>
<dbReference type="PANTHER" id="PTHR13932:SF5">
    <property type="entry name" value="RADICAL S-ADENOSYL METHIONINE DOMAIN-CONTAINING PROTEIN 1, MITOCHONDRIAL"/>
    <property type="match status" value="1"/>
</dbReference>
<keyword evidence="4 10" id="KW-0349">Heme</keyword>
<keyword evidence="13" id="KW-1185">Reference proteome</keyword>
<dbReference type="InterPro" id="IPR013785">
    <property type="entry name" value="Aldolase_TIM"/>
</dbReference>
<dbReference type="SFLD" id="SFLDG01082">
    <property type="entry name" value="B12-binding_domain_containing"/>
    <property type="match status" value="1"/>
</dbReference>
<keyword evidence="7 10" id="KW-0408">Iron</keyword>
<protein>
    <recommendedName>
        <fullName evidence="3 10">Heme chaperone HemW</fullName>
    </recommendedName>
</protein>
<evidence type="ECO:0000256" key="4">
    <source>
        <dbReference type="ARBA" id="ARBA00022617"/>
    </source>
</evidence>
<keyword evidence="10" id="KW-0004">4Fe-4S</keyword>
<accession>A0ABQ6LV53</accession>
<dbReference type="InterPro" id="IPR058240">
    <property type="entry name" value="rSAM_sf"/>
</dbReference>
<dbReference type="EMBL" id="BSYJ01000001">
    <property type="protein sequence ID" value="GMG85926.1"/>
    <property type="molecule type" value="Genomic_DNA"/>
</dbReference>
<comment type="cofactor">
    <cofactor evidence="1">
        <name>[4Fe-4S] cluster</name>
        <dbReference type="ChEBI" id="CHEBI:49883"/>
    </cofactor>
</comment>
<dbReference type="Gene3D" id="3.20.20.70">
    <property type="entry name" value="Aldolase class I"/>
    <property type="match status" value="1"/>
</dbReference>
<evidence type="ECO:0000313" key="13">
    <source>
        <dbReference type="Proteomes" id="UP001224392"/>
    </source>
</evidence>
<evidence type="ECO:0000256" key="8">
    <source>
        <dbReference type="ARBA" id="ARBA00023014"/>
    </source>
</evidence>
<dbReference type="Proteomes" id="UP001224392">
    <property type="component" value="Unassembled WGS sequence"/>
</dbReference>
<reference evidence="12 13" key="1">
    <citation type="submission" date="2023-04" db="EMBL/GenBank/DDBJ databases">
        <title>Marinobulbifer ophiurae gen. nov., sp. Nov., isolate from tissue of brittle star Ophioplocus japonicus.</title>
        <authorList>
            <person name="Kawano K."/>
            <person name="Sawayama S."/>
            <person name="Nakagawa S."/>
        </authorList>
    </citation>
    <scope>NUCLEOTIDE SEQUENCE [LARGE SCALE GENOMIC DNA]</scope>
    <source>
        <strain evidence="12 13">NKW57</strain>
    </source>
</reference>